<comment type="caution">
    <text evidence="4">The sequence shown here is derived from an EMBL/GenBank/DDBJ whole genome shotgun (WGS) entry which is preliminary data.</text>
</comment>
<dbReference type="Gene3D" id="1.10.10.10">
    <property type="entry name" value="Winged helix-like DNA-binding domain superfamily/Winged helix DNA-binding domain"/>
    <property type="match status" value="1"/>
</dbReference>
<evidence type="ECO:0000259" key="3">
    <source>
        <dbReference type="Pfam" id="PF21906"/>
    </source>
</evidence>
<dbReference type="InterPro" id="IPR036390">
    <property type="entry name" value="WH_DNA-bd_sf"/>
</dbReference>
<proteinExistence type="predicted"/>
<dbReference type="Proteomes" id="UP000216454">
    <property type="component" value="Unassembled WGS sequence"/>
</dbReference>
<keyword evidence="5" id="KW-1185">Reference proteome</keyword>
<dbReference type="SUPFAM" id="SSF46785">
    <property type="entry name" value="Winged helix' DNA-binding domain"/>
    <property type="match status" value="1"/>
</dbReference>
<dbReference type="InterPro" id="IPR054105">
    <property type="entry name" value="WHD_NrtR"/>
</dbReference>
<dbReference type="PANTHER" id="PTHR43736:SF4">
    <property type="entry name" value="SLR1690 PROTEIN"/>
    <property type="match status" value="1"/>
</dbReference>
<accession>A0A261F1E6</accession>
<dbReference type="PANTHER" id="PTHR43736">
    <property type="entry name" value="ADP-RIBOSE PYROPHOSPHATASE"/>
    <property type="match status" value="1"/>
</dbReference>
<dbReference type="EMBL" id="MWWQ01000005">
    <property type="protein sequence ID" value="OZG52949.1"/>
    <property type="molecule type" value="Genomic_DNA"/>
</dbReference>
<dbReference type="InterPro" id="IPR000086">
    <property type="entry name" value="NUDIX_hydrolase_dom"/>
</dbReference>
<dbReference type="AlphaFoldDB" id="A0A261F1E6"/>
<reference evidence="4 5" key="1">
    <citation type="journal article" date="2017" name="BMC Genomics">
        <title>Comparative genomic and phylogenomic analyses of the Bifidobacteriaceae family.</title>
        <authorList>
            <person name="Lugli G.A."/>
            <person name="Milani C."/>
            <person name="Turroni F."/>
            <person name="Duranti S."/>
            <person name="Mancabelli L."/>
            <person name="Mangifesta M."/>
            <person name="Ferrario C."/>
            <person name="Modesto M."/>
            <person name="Mattarelli P."/>
            <person name="Jiri K."/>
            <person name="van Sinderen D."/>
            <person name="Ventura M."/>
        </authorList>
    </citation>
    <scope>NUCLEOTIDE SEQUENCE [LARGE SCALE GENOMIC DNA]</scope>
    <source>
        <strain evidence="4 5">DSM 24744</strain>
    </source>
</reference>
<dbReference type="RefSeq" id="WP_094690860.1">
    <property type="nucleotide sequence ID" value="NZ_MWWQ01000005.1"/>
</dbReference>
<evidence type="ECO:0000256" key="1">
    <source>
        <dbReference type="SAM" id="MobiDB-lite"/>
    </source>
</evidence>
<evidence type="ECO:0000313" key="5">
    <source>
        <dbReference type="Proteomes" id="UP000216454"/>
    </source>
</evidence>
<feature type="domain" description="Nudix hydrolase" evidence="2">
    <location>
        <begin position="55"/>
        <end position="160"/>
    </location>
</feature>
<dbReference type="Pfam" id="PF00293">
    <property type="entry name" value="NUDIX"/>
    <property type="match status" value="1"/>
</dbReference>
<dbReference type="Gene3D" id="3.90.79.10">
    <property type="entry name" value="Nucleoside Triphosphate Pyrophosphohydrolase"/>
    <property type="match status" value="1"/>
</dbReference>
<evidence type="ECO:0000313" key="4">
    <source>
        <dbReference type="EMBL" id="OZG52949.1"/>
    </source>
</evidence>
<feature type="region of interest" description="Disordered" evidence="1">
    <location>
        <begin position="241"/>
        <end position="264"/>
    </location>
</feature>
<dbReference type="Pfam" id="PF21906">
    <property type="entry name" value="WHD_NrtR"/>
    <property type="match status" value="1"/>
</dbReference>
<evidence type="ECO:0000259" key="2">
    <source>
        <dbReference type="Pfam" id="PF00293"/>
    </source>
</evidence>
<sequence length="264" mass="28986">MLVSANVSERMSEPPDIGVSVVILALGRASSEESGATDVATTRGNHDARPTLWIPLVRRIKQPFLGDWALPGGNLQSGTSLEDAARTALESTTQLRPRYLEQLYTFGDPSRSHGGLPMVTIAYWALIATTETTQLTGGENVRWFPTTDLPSLAFDHGDIIDYALTRVRNKVEYTDLATRLVGDTFTLSQLREVHEAITGTSLDPANFRRKMLSSGMLEATGSQLSNGKHRPAMLYRYVAHESPHQAHQRRPQGKARHGNAGHTT</sequence>
<dbReference type="OrthoDB" id="9786141at2"/>
<organism evidence="4 5">
    <name type="scientific">Pseudoscardovia suis</name>
    <dbReference type="NCBI Taxonomy" id="987063"/>
    <lineage>
        <taxon>Bacteria</taxon>
        <taxon>Bacillati</taxon>
        <taxon>Actinomycetota</taxon>
        <taxon>Actinomycetes</taxon>
        <taxon>Bifidobacteriales</taxon>
        <taxon>Bifidobacteriaceae</taxon>
        <taxon>Pseudoscardovia</taxon>
    </lineage>
</organism>
<dbReference type="SUPFAM" id="SSF55811">
    <property type="entry name" value="Nudix"/>
    <property type="match status" value="1"/>
</dbReference>
<dbReference type="InterPro" id="IPR036388">
    <property type="entry name" value="WH-like_DNA-bd_sf"/>
</dbReference>
<gene>
    <name evidence="4" type="ORF">PSSU_0567</name>
</gene>
<protein>
    <submittedName>
        <fullName evidence="4">ADP-ribose pyrophosphatase</fullName>
    </submittedName>
</protein>
<dbReference type="CDD" id="cd18873">
    <property type="entry name" value="NUDIX_NadM_like"/>
    <property type="match status" value="1"/>
</dbReference>
<dbReference type="InterPro" id="IPR015797">
    <property type="entry name" value="NUDIX_hydrolase-like_dom_sf"/>
</dbReference>
<feature type="compositionally biased region" description="Basic residues" evidence="1">
    <location>
        <begin position="246"/>
        <end position="264"/>
    </location>
</feature>
<feature type="domain" description="NrtR DNA-binding winged helix" evidence="3">
    <location>
        <begin position="179"/>
        <end position="236"/>
    </location>
</feature>
<name>A0A261F1E6_9BIFI</name>